<dbReference type="SUPFAM" id="SSF46689">
    <property type="entry name" value="Homeodomain-like"/>
    <property type="match status" value="1"/>
</dbReference>
<dbReference type="Gene3D" id="1.10.357.10">
    <property type="entry name" value="Tetracycline Repressor, domain 2"/>
    <property type="match status" value="1"/>
</dbReference>
<dbReference type="InterPro" id="IPR001647">
    <property type="entry name" value="HTH_TetR"/>
</dbReference>
<evidence type="ECO:0000256" key="4">
    <source>
        <dbReference type="PROSITE-ProRule" id="PRU00335"/>
    </source>
</evidence>
<evidence type="ECO:0000256" key="2">
    <source>
        <dbReference type="ARBA" id="ARBA00023125"/>
    </source>
</evidence>
<evidence type="ECO:0000256" key="1">
    <source>
        <dbReference type="ARBA" id="ARBA00023015"/>
    </source>
</evidence>
<evidence type="ECO:0000313" key="7">
    <source>
        <dbReference type="Proteomes" id="UP001528040"/>
    </source>
</evidence>
<accession>A0ABT4W532</accession>
<dbReference type="PANTHER" id="PTHR30055:SF148">
    <property type="entry name" value="TETR-FAMILY TRANSCRIPTIONAL REGULATOR"/>
    <property type="match status" value="1"/>
</dbReference>
<dbReference type="InterPro" id="IPR036271">
    <property type="entry name" value="Tet_transcr_reg_TetR-rel_C_sf"/>
</dbReference>
<sequence length="195" mass="21238">MTRPKDPRLAATRNLALDVALKILHENGVLAVTHGSVSTATGISRSTLYRHWPKLESLRNDVFLLAATSPNFPPKTNGPFRADLAWMMGNLLIALNETPWGQVAPQVVALAATDSQARAVINDFMRDRIASVEAVFAAAGERGELLESAPVGQLAEMAIAVPYFRKYIAGLPLDREWLDTHVDLICRLATKPAVT</sequence>
<dbReference type="EMBL" id="JAQIIO010000012">
    <property type="protein sequence ID" value="MDA5095586.1"/>
    <property type="molecule type" value="Genomic_DNA"/>
</dbReference>
<dbReference type="PROSITE" id="PS50977">
    <property type="entry name" value="HTH_TETR_2"/>
    <property type="match status" value="1"/>
</dbReference>
<dbReference type="InterPro" id="IPR011075">
    <property type="entry name" value="TetR_C"/>
</dbReference>
<protein>
    <submittedName>
        <fullName evidence="6">TetR/AcrR family transcriptional regulator C-terminal ligand-binding domain-containing protein</fullName>
    </submittedName>
</protein>
<dbReference type="InterPro" id="IPR050109">
    <property type="entry name" value="HTH-type_TetR-like_transc_reg"/>
</dbReference>
<evidence type="ECO:0000259" key="5">
    <source>
        <dbReference type="PROSITE" id="PS50977"/>
    </source>
</evidence>
<dbReference type="InterPro" id="IPR009057">
    <property type="entry name" value="Homeodomain-like_sf"/>
</dbReference>
<keyword evidence="3" id="KW-0804">Transcription</keyword>
<evidence type="ECO:0000313" key="6">
    <source>
        <dbReference type="EMBL" id="MDA5095586.1"/>
    </source>
</evidence>
<dbReference type="RefSeq" id="WP_271055299.1">
    <property type="nucleotide sequence ID" value="NZ_JAQIIO010000012.1"/>
</dbReference>
<evidence type="ECO:0000256" key="3">
    <source>
        <dbReference type="ARBA" id="ARBA00023163"/>
    </source>
</evidence>
<dbReference type="Pfam" id="PF00440">
    <property type="entry name" value="TetR_N"/>
    <property type="match status" value="1"/>
</dbReference>
<keyword evidence="1" id="KW-0805">Transcription regulation</keyword>
<organism evidence="6 7">
    <name type="scientific">Aliiroseovarius salicola</name>
    <dbReference type="NCBI Taxonomy" id="3009082"/>
    <lineage>
        <taxon>Bacteria</taxon>
        <taxon>Pseudomonadati</taxon>
        <taxon>Pseudomonadota</taxon>
        <taxon>Alphaproteobacteria</taxon>
        <taxon>Rhodobacterales</taxon>
        <taxon>Paracoccaceae</taxon>
        <taxon>Aliiroseovarius</taxon>
    </lineage>
</organism>
<feature type="DNA-binding region" description="H-T-H motif" evidence="4">
    <location>
        <begin position="33"/>
        <end position="52"/>
    </location>
</feature>
<dbReference type="Proteomes" id="UP001528040">
    <property type="component" value="Unassembled WGS sequence"/>
</dbReference>
<feature type="domain" description="HTH tetR-type" evidence="5">
    <location>
        <begin position="10"/>
        <end position="70"/>
    </location>
</feature>
<name>A0ABT4W532_9RHOB</name>
<dbReference type="PANTHER" id="PTHR30055">
    <property type="entry name" value="HTH-TYPE TRANSCRIPTIONAL REGULATOR RUTR"/>
    <property type="match status" value="1"/>
</dbReference>
<keyword evidence="7" id="KW-1185">Reference proteome</keyword>
<dbReference type="SUPFAM" id="SSF48498">
    <property type="entry name" value="Tetracyclin repressor-like, C-terminal domain"/>
    <property type="match status" value="1"/>
</dbReference>
<reference evidence="6 7" key="1">
    <citation type="submission" date="2023-01" db="EMBL/GenBank/DDBJ databases">
        <authorList>
            <person name="Yoon J.-W."/>
        </authorList>
    </citation>
    <scope>NUCLEOTIDE SEQUENCE [LARGE SCALE GENOMIC DNA]</scope>
    <source>
        <strain evidence="6 7">KMU-50</strain>
    </source>
</reference>
<keyword evidence="2 4" id="KW-0238">DNA-binding</keyword>
<dbReference type="Gene3D" id="1.10.10.60">
    <property type="entry name" value="Homeodomain-like"/>
    <property type="match status" value="1"/>
</dbReference>
<gene>
    <name evidence="6" type="ORF">O2N63_15965</name>
</gene>
<comment type="caution">
    <text evidence="6">The sequence shown here is derived from an EMBL/GenBank/DDBJ whole genome shotgun (WGS) entry which is preliminary data.</text>
</comment>
<proteinExistence type="predicted"/>
<dbReference type="Pfam" id="PF16859">
    <property type="entry name" value="TetR_C_11"/>
    <property type="match status" value="1"/>
</dbReference>